<reference evidence="2 3" key="1">
    <citation type="journal article" date="2014" name="BMC Genomics">
        <title>Comparison of environmental and isolate Sulfobacillus genomes reveals diverse carbon, sulfur, nitrogen, and hydrogen metabolisms.</title>
        <authorList>
            <person name="Justice N.B."/>
            <person name="Norman A."/>
            <person name="Brown C.T."/>
            <person name="Singh A."/>
            <person name="Thomas B.C."/>
            <person name="Banfield J.F."/>
        </authorList>
    </citation>
    <scope>NUCLEOTIDE SEQUENCE [LARGE SCALE GENOMIC DNA]</scope>
    <source>
        <strain evidence="2">AMDSBA4</strain>
    </source>
</reference>
<evidence type="ECO:0000313" key="2">
    <source>
        <dbReference type="EMBL" id="PSR31044.1"/>
    </source>
</evidence>
<comment type="caution">
    <text evidence="2">The sequence shown here is derived from an EMBL/GenBank/DDBJ whole genome shotgun (WGS) entry which is preliminary data.</text>
</comment>
<gene>
    <name evidence="2" type="ORF">C7B46_17275</name>
</gene>
<dbReference type="Proteomes" id="UP000242972">
    <property type="component" value="Unassembled WGS sequence"/>
</dbReference>
<dbReference type="SUPFAM" id="SSF52309">
    <property type="entry name" value="N-(deoxy)ribosyltransferase-like"/>
    <property type="match status" value="1"/>
</dbReference>
<evidence type="ECO:0000256" key="1">
    <source>
        <dbReference type="SAM" id="MobiDB-lite"/>
    </source>
</evidence>
<dbReference type="EMBL" id="PXYW01000070">
    <property type="protein sequence ID" value="PSR31044.1"/>
    <property type="molecule type" value="Genomic_DNA"/>
</dbReference>
<dbReference type="Pfam" id="PF14359">
    <property type="entry name" value="DUF4406"/>
    <property type="match status" value="1"/>
</dbReference>
<dbReference type="AlphaFoldDB" id="A0A2T2X955"/>
<sequence length="142" mass="15863">MPTGLPTDGTKCLSSMHTNPKEGKSMPKTRLYLAGPMTGYPDWNYPAFMEVEDRLTKIGFLVTNPARLGDPSQPWRINMRLSIRAMLECDGVALLSGWSTSPGARLEYQVARDLGIAATDWDVWIILYENHYVEHFLATGGD</sequence>
<evidence type="ECO:0008006" key="4">
    <source>
        <dbReference type="Google" id="ProtNLM"/>
    </source>
</evidence>
<accession>A0A2T2X955</accession>
<feature type="region of interest" description="Disordered" evidence="1">
    <location>
        <begin position="1"/>
        <end position="27"/>
    </location>
</feature>
<protein>
    <recommendedName>
        <fullName evidence="4">DUF4406 domain-containing protein</fullName>
    </recommendedName>
</protein>
<dbReference type="Gene3D" id="3.40.50.10400">
    <property type="entry name" value="Hypothetical protein PA1492"/>
    <property type="match status" value="1"/>
</dbReference>
<name>A0A2T2X955_9FIRM</name>
<organism evidence="2 3">
    <name type="scientific">Sulfobacillus benefaciens</name>
    <dbReference type="NCBI Taxonomy" id="453960"/>
    <lineage>
        <taxon>Bacteria</taxon>
        <taxon>Bacillati</taxon>
        <taxon>Bacillota</taxon>
        <taxon>Clostridia</taxon>
        <taxon>Eubacteriales</taxon>
        <taxon>Clostridiales Family XVII. Incertae Sedis</taxon>
        <taxon>Sulfobacillus</taxon>
    </lineage>
</organism>
<dbReference type="InterPro" id="IPR025518">
    <property type="entry name" value="DUF4406"/>
</dbReference>
<evidence type="ECO:0000313" key="3">
    <source>
        <dbReference type="Proteomes" id="UP000242972"/>
    </source>
</evidence>
<proteinExistence type="predicted"/>